<keyword evidence="10" id="KW-0539">Nucleus</keyword>
<name>A0A8B8LY41_ABRPR</name>
<evidence type="ECO:0000256" key="12">
    <source>
        <dbReference type="PROSITE-ProRule" id="PRU00094"/>
    </source>
</evidence>
<reference evidence="15" key="2">
    <citation type="submission" date="2025-08" db="UniProtKB">
        <authorList>
            <consortium name="RefSeq"/>
        </authorList>
    </citation>
    <scope>IDENTIFICATION</scope>
    <source>
        <tissue evidence="15">Young leaves</tissue>
    </source>
</reference>
<feature type="domain" description="GATA-type" evidence="13">
    <location>
        <begin position="139"/>
        <end position="171"/>
    </location>
</feature>
<evidence type="ECO:0000256" key="9">
    <source>
        <dbReference type="ARBA" id="ARBA00023163"/>
    </source>
</evidence>
<evidence type="ECO:0000256" key="4">
    <source>
        <dbReference type="ARBA" id="ARBA00022771"/>
    </source>
</evidence>
<dbReference type="AlphaFoldDB" id="A0A8B8LY41"/>
<comment type="function">
    <text evidence="11">Transcriptional activator that specifically binds 5'-GATA-3' or 5'-GAT-3' motifs within gene promoters. May be involved in the regulation of some light-responsive genes.</text>
</comment>
<dbReference type="InterPro" id="IPR051140">
    <property type="entry name" value="GATA_TF"/>
</dbReference>
<dbReference type="PANTHER" id="PTHR45658:SF18">
    <property type="entry name" value="PROTEIN GAT2"/>
    <property type="match status" value="1"/>
</dbReference>
<protein>
    <submittedName>
        <fullName evidence="15">GATA transcription factor 3-like</fullName>
    </submittedName>
</protein>
<dbReference type="Pfam" id="PF00320">
    <property type="entry name" value="GATA"/>
    <property type="match status" value="1"/>
</dbReference>
<dbReference type="CDD" id="cd00202">
    <property type="entry name" value="ZnF_GATA"/>
    <property type="match status" value="1"/>
</dbReference>
<dbReference type="GeneID" id="113869248"/>
<dbReference type="SMART" id="SM00401">
    <property type="entry name" value="ZnF_GATA"/>
    <property type="match status" value="1"/>
</dbReference>
<organism evidence="14 15">
    <name type="scientific">Abrus precatorius</name>
    <name type="common">Indian licorice</name>
    <name type="synonym">Glycine abrus</name>
    <dbReference type="NCBI Taxonomy" id="3816"/>
    <lineage>
        <taxon>Eukaryota</taxon>
        <taxon>Viridiplantae</taxon>
        <taxon>Streptophyta</taxon>
        <taxon>Embryophyta</taxon>
        <taxon>Tracheophyta</taxon>
        <taxon>Spermatophyta</taxon>
        <taxon>Magnoliopsida</taxon>
        <taxon>eudicotyledons</taxon>
        <taxon>Gunneridae</taxon>
        <taxon>Pentapetalae</taxon>
        <taxon>rosids</taxon>
        <taxon>fabids</taxon>
        <taxon>Fabales</taxon>
        <taxon>Fabaceae</taxon>
        <taxon>Papilionoideae</taxon>
        <taxon>50 kb inversion clade</taxon>
        <taxon>NPAAA clade</taxon>
        <taxon>indigoferoid/millettioid clade</taxon>
        <taxon>Abreae</taxon>
        <taxon>Abrus</taxon>
    </lineage>
</organism>
<dbReference type="PROSITE" id="PS00344">
    <property type="entry name" value="GATA_ZN_FINGER_1"/>
    <property type="match status" value="1"/>
</dbReference>
<keyword evidence="3" id="KW-0479">Metal-binding</keyword>
<evidence type="ECO:0000256" key="1">
    <source>
        <dbReference type="ARBA" id="ARBA00004123"/>
    </source>
</evidence>
<dbReference type="GO" id="GO:0008270">
    <property type="term" value="F:zinc ion binding"/>
    <property type="evidence" value="ECO:0007669"/>
    <property type="project" value="UniProtKB-KW"/>
</dbReference>
<dbReference type="KEGG" id="aprc:113869248"/>
<reference evidence="14" key="1">
    <citation type="journal article" date="2019" name="Toxins">
        <title>Detection of Abrin-Like and Prepropulchellin-Like Toxin Genes and Transcripts Using Whole Genome Sequencing and Full-Length Transcript Sequencing of Abrus precatorius.</title>
        <authorList>
            <person name="Hovde B.T."/>
            <person name="Daligault H.E."/>
            <person name="Hanschen E.R."/>
            <person name="Kunde Y.A."/>
            <person name="Johnson M.B."/>
            <person name="Starkenburg S.R."/>
            <person name="Johnson S.L."/>
        </authorList>
    </citation>
    <scope>NUCLEOTIDE SEQUENCE [LARGE SCALE GENOMIC DNA]</scope>
</reference>
<evidence type="ECO:0000256" key="10">
    <source>
        <dbReference type="ARBA" id="ARBA00023242"/>
    </source>
</evidence>
<dbReference type="GO" id="GO:0005634">
    <property type="term" value="C:nucleus"/>
    <property type="evidence" value="ECO:0007669"/>
    <property type="project" value="UniProtKB-SubCell"/>
</dbReference>
<evidence type="ECO:0000256" key="7">
    <source>
        <dbReference type="ARBA" id="ARBA00023125"/>
    </source>
</evidence>
<dbReference type="RefSeq" id="XP_027361291.1">
    <property type="nucleotide sequence ID" value="XM_027505490.1"/>
</dbReference>
<keyword evidence="6" id="KW-0805">Transcription regulation</keyword>
<comment type="subcellular location">
    <subcellularLocation>
        <location evidence="1">Nucleus</location>
    </subcellularLocation>
</comment>
<dbReference type="GO" id="GO:0030154">
    <property type="term" value="P:cell differentiation"/>
    <property type="evidence" value="ECO:0007669"/>
    <property type="project" value="TreeGrafter"/>
</dbReference>
<gene>
    <name evidence="15" type="primary">LOC113869248</name>
</gene>
<keyword evidence="8" id="KW-0010">Activator</keyword>
<sequence>MAVDDGNLDIGDLQDLISNNIEKEYSSWLGLSNFNDVPTSQLYVPPHSIHEMELEWFPSSPDDFISLNDVGLLPGYQTYFANHKQHEEVEAKHLTKEPNLNHKKDGIESLLQGFVGFTRKKRRTKHYQKPKWRVTWVKKRCSHCQAEETPQWREGPKGPKTLCNACGVRFKSGRLVTEYRPATSPTFDSHKHSNYHKKILKYRSTT</sequence>
<dbReference type="SUPFAM" id="SSF57716">
    <property type="entry name" value="Glucocorticoid receptor-like (DNA-binding domain)"/>
    <property type="match status" value="1"/>
</dbReference>
<evidence type="ECO:0000256" key="6">
    <source>
        <dbReference type="ARBA" id="ARBA00023015"/>
    </source>
</evidence>
<keyword evidence="9" id="KW-0804">Transcription</keyword>
<dbReference type="GO" id="GO:0006355">
    <property type="term" value="P:regulation of DNA-templated transcription"/>
    <property type="evidence" value="ECO:0007669"/>
    <property type="project" value="InterPro"/>
</dbReference>
<dbReference type="PANTHER" id="PTHR45658">
    <property type="entry name" value="GATA TRANSCRIPTION FACTOR"/>
    <property type="match status" value="1"/>
</dbReference>
<dbReference type="GO" id="GO:0043565">
    <property type="term" value="F:sequence-specific DNA binding"/>
    <property type="evidence" value="ECO:0007669"/>
    <property type="project" value="InterPro"/>
</dbReference>
<dbReference type="Gene3D" id="3.30.50.10">
    <property type="entry name" value="Erythroid Transcription Factor GATA-1, subunit A"/>
    <property type="match status" value="1"/>
</dbReference>
<accession>A0A8B8LY41</accession>
<dbReference type="FunFam" id="3.30.50.10:FF:000025">
    <property type="entry name" value="GATA transcription factor"/>
    <property type="match status" value="1"/>
</dbReference>
<evidence type="ECO:0000259" key="13">
    <source>
        <dbReference type="PROSITE" id="PS50114"/>
    </source>
</evidence>
<dbReference type="OrthoDB" id="2162994at2759"/>
<evidence type="ECO:0000256" key="8">
    <source>
        <dbReference type="ARBA" id="ARBA00023159"/>
    </source>
</evidence>
<evidence type="ECO:0000256" key="3">
    <source>
        <dbReference type="ARBA" id="ARBA00022723"/>
    </source>
</evidence>
<dbReference type="InterPro" id="IPR000679">
    <property type="entry name" value="Znf_GATA"/>
</dbReference>
<evidence type="ECO:0000313" key="14">
    <source>
        <dbReference type="Proteomes" id="UP000694853"/>
    </source>
</evidence>
<evidence type="ECO:0000256" key="11">
    <source>
        <dbReference type="ARBA" id="ARBA00055020"/>
    </source>
</evidence>
<keyword evidence="7" id="KW-0238">DNA-binding</keyword>
<dbReference type="Proteomes" id="UP000694853">
    <property type="component" value="Unplaced"/>
</dbReference>
<evidence type="ECO:0000256" key="5">
    <source>
        <dbReference type="ARBA" id="ARBA00022833"/>
    </source>
</evidence>
<evidence type="ECO:0000256" key="2">
    <source>
        <dbReference type="ARBA" id="ARBA00005694"/>
    </source>
</evidence>
<dbReference type="PROSITE" id="PS50114">
    <property type="entry name" value="GATA_ZN_FINGER_2"/>
    <property type="match status" value="1"/>
</dbReference>
<comment type="similarity">
    <text evidence="2">Belongs to the type IV zinc-finger family. Class A subfamily.</text>
</comment>
<keyword evidence="14" id="KW-1185">Reference proteome</keyword>
<keyword evidence="4 12" id="KW-0863">Zinc-finger</keyword>
<proteinExistence type="inferred from homology"/>
<keyword evidence="5" id="KW-0862">Zinc</keyword>
<dbReference type="InterPro" id="IPR013088">
    <property type="entry name" value="Znf_NHR/GATA"/>
</dbReference>
<evidence type="ECO:0000313" key="15">
    <source>
        <dbReference type="RefSeq" id="XP_027361291.1"/>
    </source>
</evidence>